<name>A0A5M3WG96_9ACTN</name>
<reference evidence="2 3" key="1">
    <citation type="submission" date="2019-10" db="EMBL/GenBank/DDBJ databases">
        <title>Whole genome shotgun sequence of Acrocarpospora macrocephala NBRC 16266.</title>
        <authorList>
            <person name="Ichikawa N."/>
            <person name="Kimura A."/>
            <person name="Kitahashi Y."/>
            <person name="Komaki H."/>
            <person name="Oguchi A."/>
        </authorList>
    </citation>
    <scope>NUCLEOTIDE SEQUENCE [LARGE SCALE GENOMIC DNA]</scope>
    <source>
        <strain evidence="2 3">NBRC 16266</strain>
    </source>
</reference>
<dbReference type="AlphaFoldDB" id="A0A5M3WG96"/>
<feature type="transmembrane region" description="Helical" evidence="1">
    <location>
        <begin position="7"/>
        <end position="28"/>
    </location>
</feature>
<dbReference type="OrthoDB" id="3542199at2"/>
<evidence type="ECO:0000313" key="3">
    <source>
        <dbReference type="Proteomes" id="UP000331127"/>
    </source>
</evidence>
<dbReference type="EMBL" id="BLAE01000009">
    <property type="protein sequence ID" value="GES08127.1"/>
    <property type="molecule type" value="Genomic_DNA"/>
</dbReference>
<keyword evidence="1" id="KW-1133">Transmembrane helix</keyword>
<sequence>MSRLTSLTIAGLISIILALCCYIVSVASGMAPSAAVLTAGGAFLAVATLTVLILEYLR</sequence>
<gene>
    <name evidence="2" type="ORF">Amac_017220</name>
</gene>
<proteinExistence type="predicted"/>
<dbReference type="Proteomes" id="UP000331127">
    <property type="component" value="Unassembled WGS sequence"/>
</dbReference>
<feature type="transmembrane region" description="Helical" evidence="1">
    <location>
        <begin position="34"/>
        <end position="57"/>
    </location>
</feature>
<comment type="caution">
    <text evidence="2">The sequence shown here is derived from an EMBL/GenBank/DDBJ whole genome shotgun (WGS) entry which is preliminary data.</text>
</comment>
<keyword evidence="3" id="KW-1185">Reference proteome</keyword>
<evidence type="ECO:0000313" key="2">
    <source>
        <dbReference type="EMBL" id="GES08127.1"/>
    </source>
</evidence>
<keyword evidence="1" id="KW-0472">Membrane</keyword>
<protein>
    <submittedName>
        <fullName evidence="2">Uncharacterized protein</fullName>
    </submittedName>
</protein>
<accession>A0A5M3WG96</accession>
<dbReference type="RefSeq" id="WP_155353776.1">
    <property type="nucleotide sequence ID" value="NZ_BAAAHL010000012.1"/>
</dbReference>
<evidence type="ECO:0000256" key="1">
    <source>
        <dbReference type="SAM" id="Phobius"/>
    </source>
</evidence>
<organism evidence="2 3">
    <name type="scientific">Acrocarpospora macrocephala</name>
    <dbReference type="NCBI Taxonomy" id="150177"/>
    <lineage>
        <taxon>Bacteria</taxon>
        <taxon>Bacillati</taxon>
        <taxon>Actinomycetota</taxon>
        <taxon>Actinomycetes</taxon>
        <taxon>Streptosporangiales</taxon>
        <taxon>Streptosporangiaceae</taxon>
        <taxon>Acrocarpospora</taxon>
    </lineage>
</organism>
<keyword evidence="1" id="KW-0812">Transmembrane</keyword>